<accession>A0A7W4WG13</accession>
<name>A0A7W4WG13_9GAMM</name>
<dbReference type="Proteomes" id="UP000535937">
    <property type="component" value="Unassembled WGS sequence"/>
</dbReference>
<proteinExistence type="predicted"/>
<comment type="caution">
    <text evidence="1">The sequence shown here is derived from an EMBL/GenBank/DDBJ whole genome shotgun (WGS) entry which is preliminary data.</text>
</comment>
<reference evidence="1 2" key="1">
    <citation type="submission" date="2020-08" db="EMBL/GenBank/DDBJ databases">
        <title>Genomic Encyclopedia of Type Strains, Phase III (KMG-III): the genomes of soil and plant-associated and newly described type strains.</title>
        <authorList>
            <person name="Whitman W."/>
        </authorList>
    </citation>
    <scope>NUCLEOTIDE SEQUENCE [LARGE SCALE GENOMIC DNA]</scope>
    <source>
        <strain evidence="1 2">CECT 8799</strain>
    </source>
</reference>
<dbReference type="EMBL" id="JACHWZ010000022">
    <property type="protein sequence ID" value="MBB3063008.1"/>
    <property type="molecule type" value="Genomic_DNA"/>
</dbReference>
<dbReference type="AlphaFoldDB" id="A0A7W4WG13"/>
<organism evidence="1 2">
    <name type="scientific">Microbulbifer rhizosphaerae</name>
    <dbReference type="NCBI Taxonomy" id="1562603"/>
    <lineage>
        <taxon>Bacteria</taxon>
        <taxon>Pseudomonadati</taxon>
        <taxon>Pseudomonadota</taxon>
        <taxon>Gammaproteobacteria</taxon>
        <taxon>Cellvibrionales</taxon>
        <taxon>Microbulbiferaceae</taxon>
        <taxon>Microbulbifer</taxon>
    </lineage>
</organism>
<gene>
    <name evidence="1" type="ORF">FHS09_003859</name>
</gene>
<dbReference type="RefSeq" id="WP_183462791.1">
    <property type="nucleotide sequence ID" value="NZ_JACHWZ010000022.1"/>
</dbReference>
<protein>
    <submittedName>
        <fullName evidence="1">Uncharacterized protein</fullName>
    </submittedName>
</protein>
<keyword evidence="2" id="KW-1185">Reference proteome</keyword>
<evidence type="ECO:0000313" key="2">
    <source>
        <dbReference type="Proteomes" id="UP000535937"/>
    </source>
</evidence>
<evidence type="ECO:0000313" key="1">
    <source>
        <dbReference type="EMBL" id="MBB3063008.1"/>
    </source>
</evidence>
<sequence length="123" mass="13888">MLSCVALVVGCNKGKPYISSQELIDKFEDYSGREVIVRGFLARKEKKLYIYENEKASKLDSVMANSARIYLMKRGNTEIKEYCIDQNVVVYGTPKPFVGVLAISKVNEILYMKDDSTCLKSDA</sequence>